<evidence type="ECO:0000313" key="2">
    <source>
        <dbReference type="Proteomes" id="UP000552038"/>
    </source>
</evidence>
<accession>A0AAP7DLF4</accession>
<reference evidence="1 2" key="1">
    <citation type="submission" date="2020-05" db="EMBL/GenBank/DDBJ databases">
        <title>Whole genome sequencing and identification of novel metabolites from Paenibacillus alvei strain JR949.</title>
        <authorList>
            <person name="Rajendhran J."/>
            <person name="Sree Pranav P."/>
            <person name="Mahalakshmi B."/>
            <person name="Karthikeyan R."/>
        </authorList>
    </citation>
    <scope>NUCLEOTIDE SEQUENCE [LARGE SCALE GENOMIC DNA]</scope>
    <source>
        <strain evidence="1 2">JR949</strain>
    </source>
</reference>
<protein>
    <submittedName>
        <fullName evidence="1">Winged helix-turn-helix transcriptional regulator</fullName>
    </submittedName>
</protein>
<organism evidence="1 2">
    <name type="scientific">Paenibacillus alvei</name>
    <name type="common">Bacillus alvei</name>
    <dbReference type="NCBI Taxonomy" id="44250"/>
    <lineage>
        <taxon>Bacteria</taxon>
        <taxon>Bacillati</taxon>
        <taxon>Bacillota</taxon>
        <taxon>Bacilli</taxon>
        <taxon>Bacillales</taxon>
        <taxon>Paenibacillaceae</taxon>
        <taxon>Paenibacillus</taxon>
    </lineage>
</organism>
<name>A0AAP7DLF4_PAEAL</name>
<evidence type="ECO:0000313" key="1">
    <source>
        <dbReference type="EMBL" id="NOJ74035.1"/>
    </source>
</evidence>
<dbReference type="AlphaFoldDB" id="A0AAP7DLF4"/>
<sequence length="418" mass="48904">MSLAKALEHIEFHHQSADGYIALAKKREDGHFDQYHYRAEEVSSKLSEWLGEDVYFSQNTFYKPSRRVENVRQLRALYVDVDCYLLNYTPDWVIGKMELELFGESVPEPNLIIYSGRGFVLVWLLNPIPAKALPLWQSVERHFASQFSFVGADSKATDASRILRVAGTVNSKSGSEVTVQYRHAHRYELRQLQHDYLPEITKKSKGRPRKIVQLFNIHKLYHARLLDLVKLLELRQNDLNQCRELFCFLYRYWSCCFLNDESEALQKVIELNSSFVRPLSEREVVRATQSAERAYQLRNDKKANELAIERGYPGAGYNVRNETIIKWLAITPEEQQHLSTIISKKEKQRRNTLYRRNERGSVTRDVYLAEQQERTDSKLEQLQNALRENPNAKQRELAELLGLSQQRISRLKQKLKGL</sequence>
<dbReference type="Gene3D" id="1.10.10.10">
    <property type="entry name" value="Winged helix-like DNA-binding domain superfamily/Winged helix DNA-binding domain"/>
    <property type="match status" value="1"/>
</dbReference>
<dbReference type="InterPro" id="IPR001387">
    <property type="entry name" value="Cro/C1-type_HTH"/>
</dbReference>
<gene>
    <name evidence="1" type="ORF">HMI46_26340</name>
</gene>
<dbReference type="CDD" id="cd00093">
    <property type="entry name" value="HTH_XRE"/>
    <property type="match status" value="1"/>
</dbReference>
<dbReference type="Proteomes" id="UP000552038">
    <property type="component" value="Unassembled WGS sequence"/>
</dbReference>
<dbReference type="InterPro" id="IPR036388">
    <property type="entry name" value="WH-like_DNA-bd_sf"/>
</dbReference>
<proteinExistence type="predicted"/>
<dbReference type="RefSeq" id="WP_171419901.1">
    <property type="nucleotide sequence ID" value="NZ_JABFOR010000069.1"/>
</dbReference>
<comment type="caution">
    <text evidence="1">The sequence shown here is derived from an EMBL/GenBank/DDBJ whole genome shotgun (WGS) entry which is preliminary data.</text>
</comment>
<dbReference type="EMBL" id="JABFOR010000069">
    <property type="protein sequence ID" value="NOJ74035.1"/>
    <property type="molecule type" value="Genomic_DNA"/>
</dbReference>